<reference evidence="2" key="1">
    <citation type="journal article" date="2017" name="Nat. Microbiol.">
        <title>Global analysis of biosynthetic gene clusters reveals vast potential of secondary metabolite production in Penicillium species.</title>
        <authorList>
            <person name="Nielsen J.C."/>
            <person name="Grijseels S."/>
            <person name="Prigent S."/>
            <person name="Ji B."/>
            <person name="Dainat J."/>
            <person name="Nielsen K.F."/>
            <person name="Frisvad J.C."/>
            <person name="Workman M."/>
            <person name="Nielsen J."/>
        </authorList>
    </citation>
    <scope>NUCLEOTIDE SEQUENCE [LARGE SCALE GENOMIC DNA]</scope>
    <source>
        <strain evidence="2">IBT 29486</strain>
    </source>
</reference>
<dbReference type="EMBL" id="MDYP01000051">
    <property type="protein sequence ID" value="OQE00453.1"/>
    <property type="molecule type" value="Genomic_DNA"/>
</dbReference>
<proteinExistence type="predicted"/>
<comment type="caution">
    <text evidence="1">The sequence shown here is derived from an EMBL/GenBank/DDBJ whole genome shotgun (WGS) entry which is preliminary data.</text>
</comment>
<protein>
    <recommendedName>
        <fullName evidence="3">F-box domain-containing protein</fullName>
    </recommendedName>
</protein>
<sequence>MSLLALPSEIHQLVISHVHSNQDVASISISCRTLRIVCDMETRKKFDRIRISGNDDSRNAAFALLMAILRRPRLGHYVHHIECNDPTFHLTDYLEREHQRDLSGDDIRRVEIATRKAGFTGPKQDRILNMLMQKTAANTRIMGGKASEYR</sequence>
<gene>
    <name evidence="1" type="ORF">PENVUL_c051G06230</name>
</gene>
<dbReference type="STRING" id="29845.A0A1V6RGD1"/>
<dbReference type="Proteomes" id="UP000191518">
    <property type="component" value="Unassembled WGS sequence"/>
</dbReference>
<accession>A0A1V6RGD1</accession>
<dbReference type="AlphaFoldDB" id="A0A1V6RGD1"/>
<evidence type="ECO:0000313" key="2">
    <source>
        <dbReference type="Proteomes" id="UP000191518"/>
    </source>
</evidence>
<dbReference type="OrthoDB" id="3437411at2759"/>
<evidence type="ECO:0000313" key="1">
    <source>
        <dbReference type="EMBL" id="OQE00453.1"/>
    </source>
</evidence>
<keyword evidence="2" id="KW-1185">Reference proteome</keyword>
<name>A0A1V6RGD1_9EURO</name>
<evidence type="ECO:0008006" key="3">
    <source>
        <dbReference type="Google" id="ProtNLM"/>
    </source>
</evidence>
<organism evidence="1 2">
    <name type="scientific">Penicillium vulpinum</name>
    <dbReference type="NCBI Taxonomy" id="29845"/>
    <lineage>
        <taxon>Eukaryota</taxon>
        <taxon>Fungi</taxon>
        <taxon>Dikarya</taxon>
        <taxon>Ascomycota</taxon>
        <taxon>Pezizomycotina</taxon>
        <taxon>Eurotiomycetes</taxon>
        <taxon>Eurotiomycetidae</taxon>
        <taxon>Eurotiales</taxon>
        <taxon>Aspergillaceae</taxon>
        <taxon>Penicillium</taxon>
    </lineage>
</organism>